<comment type="caution">
    <text evidence="4">The sequence shown here is derived from an EMBL/GenBank/DDBJ whole genome shotgun (WGS) entry which is preliminary data.</text>
</comment>
<dbReference type="SUPFAM" id="SSF63380">
    <property type="entry name" value="Riboflavin synthase domain-like"/>
    <property type="match status" value="1"/>
</dbReference>
<dbReference type="Proteomes" id="UP000551848">
    <property type="component" value="Unassembled WGS sequence"/>
</dbReference>
<evidence type="ECO:0000313" key="4">
    <source>
        <dbReference type="EMBL" id="MBA4692800.1"/>
    </source>
</evidence>
<name>A0A838Y004_9GAMM</name>
<evidence type="ECO:0000313" key="5">
    <source>
        <dbReference type="Proteomes" id="UP000551848"/>
    </source>
</evidence>
<dbReference type="InterPro" id="IPR017938">
    <property type="entry name" value="Riboflavin_synthase-like_b-brl"/>
</dbReference>
<dbReference type="Pfam" id="PF00677">
    <property type="entry name" value="Lum_binding"/>
    <property type="match status" value="1"/>
</dbReference>
<evidence type="ECO:0000256" key="1">
    <source>
        <dbReference type="ARBA" id="ARBA00022737"/>
    </source>
</evidence>
<protein>
    <submittedName>
        <fullName evidence="4">Riboflavin synthase</fullName>
    </submittedName>
</protein>
<dbReference type="Gene3D" id="2.40.30.20">
    <property type="match status" value="1"/>
</dbReference>
<feature type="domain" description="Lumazine-binding" evidence="3">
    <location>
        <begin position="1"/>
        <end position="86"/>
    </location>
</feature>
<dbReference type="PANTHER" id="PTHR21098:SF0">
    <property type="entry name" value="RIBOFLAVIN SYNTHASE"/>
    <property type="match status" value="1"/>
</dbReference>
<dbReference type="GO" id="GO:0004746">
    <property type="term" value="F:riboflavin synthase activity"/>
    <property type="evidence" value="ECO:0007669"/>
    <property type="project" value="TreeGrafter"/>
</dbReference>
<feature type="non-terminal residue" evidence="4">
    <location>
        <position position="86"/>
    </location>
</feature>
<organism evidence="4 5">
    <name type="scientific">SAR86 cluster bacterium</name>
    <dbReference type="NCBI Taxonomy" id="2030880"/>
    <lineage>
        <taxon>Bacteria</taxon>
        <taxon>Pseudomonadati</taxon>
        <taxon>Pseudomonadota</taxon>
        <taxon>Gammaproteobacteria</taxon>
        <taxon>SAR86 cluster</taxon>
    </lineage>
</organism>
<sequence>MFTGIVSGKGNLKKIVKCEDYISLIIQAPKGFAKNLSKGASVSVNGVCLTVKKGRRDLLEFDVIEETLKKTNLKNISRSSKLNLER</sequence>
<feature type="repeat" description="Lumazine-binding" evidence="2">
    <location>
        <begin position="1"/>
        <end position="86"/>
    </location>
</feature>
<accession>A0A838Y004</accession>
<dbReference type="PANTHER" id="PTHR21098">
    <property type="entry name" value="RIBOFLAVIN SYNTHASE ALPHA CHAIN"/>
    <property type="match status" value="1"/>
</dbReference>
<evidence type="ECO:0000259" key="3">
    <source>
        <dbReference type="PROSITE" id="PS51177"/>
    </source>
</evidence>
<dbReference type="EMBL" id="JACETL010000042">
    <property type="protein sequence ID" value="MBA4692800.1"/>
    <property type="molecule type" value="Genomic_DNA"/>
</dbReference>
<evidence type="ECO:0000256" key="2">
    <source>
        <dbReference type="PROSITE-ProRule" id="PRU00524"/>
    </source>
</evidence>
<dbReference type="GO" id="GO:0009231">
    <property type="term" value="P:riboflavin biosynthetic process"/>
    <property type="evidence" value="ECO:0007669"/>
    <property type="project" value="TreeGrafter"/>
</dbReference>
<dbReference type="InterPro" id="IPR001783">
    <property type="entry name" value="Lumazine-bd"/>
</dbReference>
<gene>
    <name evidence="4" type="ORF">H2072_03545</name>
</gene>
<proteinExistence type="predicted"/>
<dbReference type="AlphaFoldDB" id="A0A838Y004"/>
<dbReference type="InterPro" id="IPR023366">
    <property type="entry name" value="ATP_synth_asu-like_sf"/>
</dbReference>
<dbReference type="InterPro" id="IPR026017">
    <property type="entry name" value="Lumazine-bd_dom"/>
</dbReference>
<reference evidence="4 5" key="1">
    <citation type="submission" date="2020-06" db="EMBL/GenBank/DDBJ databases">
        <title>Dysbiosis in marine aquaculture revealed through microbiome analysis: reverse ecology for environmental sustainability.</title>
        <authorList>
            <person name="Haro-Moreno J.M."/>
            <person name="Coutinho F.H."/>
            <person name="Zaragoza-Solas A."/>
            <person name="Picazo A."/>
            <person name="Almagro-Moreno S."/>
            <person name="Lopez-Perez M."/>
        </authorList>
    </citation>
    <scope>NUCLEOTIDE SEQUENCE [LARGE SCALE GENOMIC DNA]</scope>
    <source>
        <strain evidence="4">MCMED-G41</strain>
    </source>
</reference>
<keyword evidence="1" id="KW-0677">Repeat</keyword>
<dbReference type="PROSITE" id="PS51177">
    <property type="entry name" value="LUMAZINE_BIND"/>
    <property type="match status" value="1"/>
</dbReference>